<sequence length="120" mass="13215">MEPCRFASPGAGLKRLDPRMLVSSCGANPLARRAQFRSPAQLRVISQFRPMAKPTIVPQSPLLQASIQPRLTRRVFCPQDSLSGNCQTDTLADEPDLVNKGQNPRVEPGRAMAHRVGKRV</sequence>
<proteinExistence type="predicted"/>
<reference evidence="1 2" key="1">
    <citation type="submission" date="2023-06" db="EMBL/GenBank/DDBJ databases">
        <title>Draft genome sequence of Novosphingobium sp. strain IK01.</title>
        <authorList>
            <person name="Hatamoto M."/>
            <person name="Ikarashi T."/>
            <person name="Yamaguchi T."/>
        </authorList>
    </citation>
    <scope>NUCLEOTIDE SEQUENCE [LARGE SCALE GENOMIC DNA]</scope>
    <source>
        <strain evidence="1 2">IK01</strain>
    </source>
</reference>
<accession>A0ABQ6P6K3</accession>
<protein>
    <submittedName>
        <fullName evidence="1">Uncharacterized protein</fullName>
    </submittedName>
</protein>
<dbReference type="Proteomes" id="UP001187221">
    <property type="component" value="Unassembled WGS sequence"/>
</dbReference>
<organism evidence="1 2">
    <name type="scientific">Novosphingobium pituita</name>
    <dbReference type="NCBI Taxonomy" id="3056842"/>
    <lineage>
        <taxon>Bacteria</taxon>
        <taxon>Pseudomonadati</taxon>
        <taxon>Pseudomonadota</taxon>
        <taxon>Alphaproteobacteria</taxon>
        <taxon>Sphingomonadales</taxon>
        <taxon>Sphingomonadaceae</taxon>
        <taxon>Novosphingobium</taxon>
    </lineage>
</organism>
<dbReference type="EMBL" id="BTFW01000001">
    <property type="protein sequence ID" value="GMM60214.1"/>
    <property type="molecule type" value="Genomic_DNA"/>
</dbReference>
<comment type="caution">
    <text evidence="1">The sequence shown here is derived from an EMBL/GenBank/DDBJ whole genome shotgun (WGS) entry which is preliminary data.</text>
</comment>
<gene>
    <name evidence="1" type="ORF">NUTIK01_09910</name>
</gene>
<name>A0ABQ6P6K3_9SPHN</name>
<keyword evidence="2" id="KW-1185">Reference proteome</keyword>
<evidence type="ECO:0000313" key="2">
    <source>
        <dbReference type="Proteomes" id="UP001187221"/>
    </source>
</evidence>
<evidence type="ECO:0000313" key="1">
    <source>
        <dbReference type="EMBL" id="GMM60214.1"/>
    </source>
</evidence>